<dbReference type="GO" id="GO:0051539">
    <property type="term" value="F:4 iron, 4 sulfur cluster binding"/>
    <property type="evidence" value="ECO:0007669"/>
    <property type="project" value="UniProtKB-KW"/>
</dbReference>
<evidence type="ECO:0000256" key="4">
    <source>
        <dbReference type="ARBA" id="ARBA00023002"/>
    </source>
</evidence>
<dbReference type="EC" id="1.8.98.1" evidence="8"/>
<dbReference type="InterPro" id="IPR017896">
    <property type="entry name" value="4Fe4S_Fe-S-bd"/>
</dbReference>
<organism evidence="8 9">
    <name type="scientific">Methanobacterium congolense</name>
    <dbReference type="NCBI Taxonomy" id="118062"/>
    <lineage>
        <taxon>Archaea</taxon>
        <taxon>Methanobacteriati</taxon>
        <taxon>Methanobacteriota</taxon>
        <taxon>Methanomada group</taxon>
        <taxon>Methanobacteria</taxon>
        <taxon>Methanobacteriales</taxon>
        <taxon>Methanobacteriaceae</taxon>
        <taxon>Methanobacterium</taxon>
    </lineage>
</organism>
<accession>A0A1D3L1Q9</accession>
<feature type="domain" description="4Fe-4S ferredoxin-type" evidence="7">
    <location>
        <begin position="31"/>
        <end position="59"/>
    </location>
</feature>
<sequence length="204" mass="22974">MKKIQLMSKSEKKGSEENKNLSKEVLANLKASPDLGLFKCVQCGMCTSTCPGARHTDYDPREMVKRVLENDRDVIFDDKIWNCFYCYTCQSICPSGNSACEVNQILRQMAIDEGQGAEKIASFTTYGDSFLEFGMGAIPNEFFDNLIKDIGTEYLDLKINLDDIRSDLGLGGYILKGESLKEVGDILEGTLFKDRLNEIKKYKK</sequence>
<dbReference type="PANTHER" id="PTHR43255:SF1">
    <property type="entry name" value="IRON-SULFUR-BINDING OXIDOREDUCTASE FADF-RELATED"/>
    <property type="match status" value="1"/>
</dbReference>
<dbReference type="AlphaFoldDB" id="A0A1D3L1Q9"/>
<dbReference type="GO" id="GO:0051912">
    <property type="term" value="F:CoB--CoM heterodisulfide reductase activity"/>
    <property type="evidence" value="ECO:0007669"/>
    <property type="project" value="UniProtKB-EC"/>
</dbReference>
<dbReference type="Pfam" id="PF13183">
    <property type="entry name" value="Fer4_8"/>
    <property type="match status" value="1"/>
</dbReference>
<proteinExistence type="inferred from homology"/>
<dbReference type="PROSITE" id="PS51379">
    <property type="entry name" value="4FE4S_FER_2"/>
    <property type="match status" value="1"/>
</dbReference>
<evidence type="ECO:0000256" key="2">
    <source>
        <dbReference type="ARBA" id="ARBA00022485"/>
    </source>
</evidence>
<evidence type="ECO:0000256" key="6">
    <source>
        <dbReference type="ARBA" id="ARBA00023014"/>
    </source>
</evidence>
<keyword evidence="2" id="KW-0004">4Fe-4S</keyword>
<comment type="similarity">
    <text evidence="1">Belongs to the HdrC family.</text>
</comment>
<dbReference type="NCBIfam" id="NF041890">
    <property type="entry name" value="hdrC_Methbact"/>
    <property type="match status" value="1"/>
</dbReference>
<evidence type="ECO:0000259" key="7">
    <source>
        <dbReference type="PROSITE" id="PS51379"/>
    </source>
</evidence>
<keyword evidence="4 8" id="KW-0560">Oxidoreductase</keyword>
<evidence type="ECO:0000256" key="5">
    <source>
        <dbReference type="ARBA" id="ARBA00023004"/>
    </source>
</evidence>
<dbReference type="InterPro" id="IPR009051">
    <property type="entry name" value="Helical_ferredxn"/>
</dbReference>
<name>A0A1D3L1Q9_9EURY</name>
<dbReference type="SUPFAM" id="SSF46548">
    <property type="entry name" value="alpha-helical ferredoxin"/>
    <property type="match status" value="1"/>
</dbReference>
<dbReference type="PATRIC" id="fig|129848.4.peg.1063"/>
<dbReference type="Proteomes" id="UP000094707">
    <property type="component" value="Chromosome I"/>
</dbReference>
<keyword evidence="9" id="KW-1185">Reference proteome</keyword>
<dbReference type="PROSITE" id="PS00198">
    <property type="entry name" value="4FE4S_FER_1"/>
    <property type="match status" value="1"/>
</dbReference>
<dbReference type="GO" id="GO:0046872">
    <property type="term" value="F:metal ion binding"/>
    <property type="evidence" value="ECO:0007669"/>
    <property type="project" value="UniProtKB-KW"/>
</dbReference>
<evidence type="ECO:0000256" key="1">
    <source>
        <dbReference type="ARBA" id="ARBA00007097"/>
    </source>
</evidence>
<keyword evidence="3" id="KW-0479">Metal-binding</keyword>
<protein>
    <submittedName>
        <fullName evidence="8">CoB-CoM heterodisulfide reductase 1 iron-sulfur subunit C</fullName>
        <ecNumber evidence="8">1.8.98.1</ecNumber>
    </submittedName>
</protein>
<dbReference type="PANTHER" id="PTHR43255">
    <property type="entry name" value="IRON-SULFUR-BINDING OXIDOREDUCTASE FADF-RELATED-RELATED"/>
    <property type="match status" value="1"/>
</dbReference>
<dbReference type="GO" id="GO:0005886">
    <property type="term" value="C:plasma membrane"/>
    <property type="evidence" value="ECO:0007669"/>
    <property type="project" value="TreeGrafter"/>
</dbReference>
<dbReference type="InterPro" id="IPR051460">
    <property type="entry name" value="HdrC_iron-sulfur_subunit"/>
</dbReference>
<keyword evidence="5" id="KW-0408">Iron</keyword>
<reference evidence="8 9" key="1">
    <citation type="submission" date="2016-08" db="EMBL/GenBank/DDBJ databases">
        <authorList>
            <person name="Seilhamer J.J."/>
        </authorList>
    </citation>
    <scope>NUCLEOTIDE SEQUENCE [LARGE SCALE GENOMIC DNA]</scope>
    <source>
        <strain evidence="8">Buetzberg</strain>
    </source>
</reference>
<dbReference type="InterPro" id="IPR017900">
    <property type="entry name" value="4Fe4S_Fe_S_CS"/>
</dbReference>
<dbReference type="EMBL" id="LT607756">
    <property type="protein sequence ID" value="SCG85614.1"/>
    <property type="molecule type" value="Genomic_DNA"/>
</dbReference>
<evidence type="ECO:0000313" key="8">
    <source>
        <dbReference type="EMBL" id="SCG85614.1"/>
    </source>
</evidence>
<evidence type="ECO:0000313" key="9">
    <source>
        <dbReference type="Proteomes" id="UP000094707"/>
    </source>
</evidence>
<keyword evidence="6" id="KW-0411">Iron-sulfur</keyword>
<gene>
    <name evidence="8" type="primary">hdrC1</name>
    <name evidence="8" type="ORF">MCBB_1055</name>
</gene>
<evidence type="ECO:0000256" key="3">
    <source>
        <dbReference type="ARBA" id="ARBA00022723"/>
    </source>
</evidence>
<dbReference type="KEGG" id="mcub:MCBB_1055"/>
<dbReference type="Gene3D" id="1.10.1060.10">
    <property type="entry name" value="Alpha-helical ferredoxin"/>
    <property type="match status" value="1"/>
</dbReference>
<dbReference type="STRING" id="118062.MCBB_1055"/>